<keyword evidence="2" id="KW-0663">Pyridoxal phosphate</keyword>
<gene>
    <name evidence="4" type="ORF">METZ01_LOCUS451970</name>
</gene>
<feature type="domain" description="Aromatic amino acid beta-eliminating lyase/threonine aldolase" evidence="3">
    <location>
        <begin position="3"/>
        <end position="67"/>
    </location>
</feature>
<sequence>VINLRSDNESKVFPEILNYINKINNTASKAYGEDAITEKAKSLLCDFFETEVKVFFLVSGTAANSIC</sequence>
<proteinExistence type="predicted"/>
<comment type="cofactor">
    <cofactor evidence="1">
        <name>pyridoxal 5'-phosphate</name>
        <dbReference type="ChEBI" id="CHEBI:597326"/>
    </cofactor>
</comment>
<evidence type="ECO:0000313" key="4">
    <source>
        <dbReference type="EMBL" id="SVD99116.1"/>
    </source>
</evidence>
<evidence type="ECO:0000256" key="1">
    <source>
        <dbReference type="ARBA" id="ARBA00001933"/>
    </source>
</evidence>
<feature type="non-terminal residue" evidence="4">
    <location>
        <position position="1"/>
    </location>
</feature>
<organism evidence="4">
    <name type="scientific">marine metagenome</name>
    <dbReference type="NCBI Taxonomy" id="408172"/>
    <lineage>
        <taxon>unclassified sequences</taxon>
        <taxon>metagenomes</taxon>
        <taxon>ecological metagenomes</taxon>
    </lineage>
</organism>
<dbReference type="InterPro" id="IPR015424">
    <property type="entry name" value="PyrdxlP-dep_Trfase"/>
</dbReference>
<accession>A0A382ZU17</accession>
<dbReference type="InterPro" id="IPR001597">
    <property type="entry name" value="ArAA_b-elim_lyase/Thr_aldolase"/>
</dbReference>
<protein>
    <recommendedName>
        <fullName evidence="3">Aromatic amino acid beta-eliminating lyase/threonine aldolase domain-containing protein</fullName>
    </recommendedName>
</protein>
<dbReference type="Gene3D" id="3.40.640.10">
    <property type="entry name" value="Type I PLP-dependent aspartate aminotransferase-like (Major domain)"/>
    <property type="match status" value="1"/>
</dbReference>
<dbReference type="SUPFAM" id="SSF53383">
    <property type="entry name" value="PLP-dependent transferases"/>
    <property type="match status" value="1"/>
</dbReference>
<dbReference type="AlphaFoldDB" id="A0A382ZU17"/>
<dbReference type="EMBL" id="UINC01186750">
    <property type="protein sequence ID" value="SVD99116.1"/>
    <property type="molecule type" value="Genomic_DNA"/>
</dbReference>
<dbReference type="Pfam" id="PF01212">
    <property type="entry name" value="Beta_elim_lyase"/>
    <property type="match status" value="1"/>
</dbReference>
<evidence type="ECO:0000256" key="2">
    <source>
        <dbReference type="ARBA" id="ARBA00022898"/>
    </source>
</evidence>
<evidence type="ECO:0000259" key="3">
    <source>
        <dbReference type="Pfam" id="PF01212"/>
    </source>
</evidence>
<reference evidence="4" key="1">
    <citation type="submission" date="2018-05" db="EMBL/GenBank/DDBJ databases">
        <authorList>
            <person name="Lanie J.A."/>
            <person name="Ng W.-L."/>
            <person name="Kazmierczak K.M."/>
            <person name="Andrzejewski T.M."/>
            <person name="Davidsen T.M."/>
            <person name="Wayne K.J."/>
            <person name="Tettelin H."/>
            <person name="Glass J.I."/>
            <person name="Rusch D."/>
            <person name="Podicherti R."/>
            <person name="Tsui H.-C.T."/>
            <person name="Winkler M.E."/>
        </authorList>
    </citation>
    <scope>NUCLEOTIDE SEQUENCE</scope>
</reference>
<dbReference type="InterPro" id="IPR015421">
    <property type="entry name" value="PyrdxlP-dep_Trfase_major"/>
</dbReference>
<name>A0A382ZU17_9ZZZZ</name>
<feature type="non-terminal residue" evidence="4">
    <location>
        <position position="67"/>
    </location>
</feature>
<dbReference type="GO" id="GO:0016829">
    <property type="term" value="F:lyase activity"/>
    <property type="evidence" value="ECO:0007669"/>
    <property type="project" value="InterPro"/>
</dbReference>
<dbReference type="GO" id="GO:0006520">
    <property type="term" value="P:amino acid metabolic process"/>
    <property type="evidence" value="ECO:0007669"/>
    <property type="project" value="InterPro"/>
</dbReference>